<evidence type="ECO:0000313" key="6">
    <source>
        <dbReference type="EMBL" id="KAF5578863.1"/>
    </source>
</evidence>
<dbReference type="GO" id="GO:0016020">
    <property type="term" value="C:membrane"/>
    <property type="evidence" value="ECO:0007669"/>
    <property type="project" value="UniProtKB-SubCell"/>
</dbReference>
<accession>A0A8H5KSV9</accession>
<evidence type="ECO:0000256" key="2">
    <source>
        <dbReference type="ARBA" id="ARBA00022692"/>
    </source>
</evidence>
<dbReference type="AlphaFoldDB" id="A0A8H5KSV9"/>
<keyword evidence="7" id="KW-1185">Reference proteome</keyword>
<protein>
    <submittedName>
        <fullName evidence="6">Translation initiation factor eIF-2B subunit delta</fullName>
    </submittedName>
</protein>
<evidence type="ECO:0000256" key="1">
    <source>
        <dbReference type="ARBA" id="ARBA00004141"/>
    </source>
</evidence>
<keyword evidence="3 5" id="KW-1133">Transmembrane helix</keyword>
<keyword evidence="4 5" id="KW-0472">Membrane</keyword>
<evidence type="ECO:0000256" key="4">
    <source>
        <dbReference type="ARBA" id="ARBA00023136"/>
    </source>
</evidence>
<sequence>MATNVNAEQVAVGKAEDQYANFIASLAEKAKTSRIYQRYKVLDSFLHLDSYPGPNGVPIHVEDAKLSLISFDKSGNLTLTPNIKEHELASKVDMDSSRQIFIVENITPKVIRLFGGLWDIDPQFFLDYIDAVPAGMDITKEETSPRPDLVTTAWYRHQAVDGYLPILKSMSTRYDHVSFRFVGPREYRREDSCKVLERMKPDMKKMNVERIAGLHVPITRKLGKGGRQFDNVAMARHCASIWFKQPDDSNHSEWTKAMILVDPPFEPENGETMYGTRADSAYRSFICRPLPNEVKERDQEPRSSYRASLAHILMHEFAQGGDFHPLIITQAVARIIASEWISTSAYIERDLNTLEWRLENDEPGMIILESSLKKLFILRRRIRKYQGLVDEQLNLFRKHLPQAWIATYAPAAEKAKAYMEGDFEQVRSTILDNAARLSETLGLVTSMIQIRKGEQSAKQNDRLSFLTVIATIVLPFNALAAILGMQTSWGPGNPDFGRFWFWMNHVAKMHAKSV</sequence>
<gene>
    <name evidence="6" type="ORF">FPCIR_11407</name>
</gene>
<dbReference type="GO" id="GO:0003743">
    <property type="term" value="F:translation initiation factor activity"/>
    <property type="evidence" value="ECO:0007669"/>
    <property type="project" value="UniProtKB-KW"/>
</dbReference>
<dbReference type="SUPFAM" id="SSF144083">
    <property type="entry name" value="Magnesium transport protein CorA, transmembrane region"/>
    <property type="match status" value="1"/>
</dbReference>
<dbReference type="InterPro" id="IPR045863">
    <property type="entry name" value="CorA_TM1_TM2"/>
</dbReference>
<keyword evidence="6" id="KW-0648">Protein biosynthesis</keyword>
<evidence type="ECO:0000256" key="3">
    <source>
        <dbReference type="ARBA" id="ARBA00022989"/>
    </source>
</evidence>
<dbReference type="Gene3D" id="1.20.58.340">
    <property type="entry name" value="Magnesium transport protein CorA, transmembrane region"/>
    <property type="match status" value="1"/>
</dbReference>
<keyword evidence="2 5" id="KW-0812">Transmembrane</keyword>
<dbReference type="Proteomes" id="UP000546213">
    <property type="component" value="Unassembled WGS sequence"/>
</dbReference>
<evidence type="ECO:0000256" key="5">
    <source>
        <dbReference type="SAM" id="Phobius"/>
    </source>
</evidence>
<comment type="caution">
    <text evidence="6">The sequence shown here is derived from an EMBL/GenBank/DDBJ whole genome shotgun (WGS) entry which is preliminary data.</text>
</comment>
<name>A0A8H5KSV9_9HYPO</name>
<organism evidence="6 7">
    <name type="scientific">Fusarium pseudocircinatum</name>
    <dbReference type="NCBI Taxonomy" id="56676"/>
    <lineage>
        <taxon>Eukaryota</taxon>
        <taxon>Fungi</taxon>
        <taxon>Dikarya</taxon>
        <taxon>Ascomycota</taxon>
        <taxon>Pezizomycotina</taxon>
        <taxon>Sordariomycetes</taxon>
        <taxon>Hypocreomycetidae</taxon>
        <taxon>Hypocreales</taxon>
        <taxon>Nectriaceae</taxon>
        <taxon>Fusarium</taxon>
        <taxon>Fusarium fujikuroi species complex</taxon>
    </lineage>
</organism>
<feature type="transmembrane region" description="Helical" evidence="5">
    <location>
        <begin position="463"/>
        <end position="483"/>
    </location>
</feature>
<keyword evidence="6" id="KW-0396">Initiation factor</keyword>
<dbReference type="EMBL" id="JAAOAS010000347">
    <property type="protein sequence ID" value="KAF5578863.1"/>
    <property type="molecule type" value="Genomic_DNA"/>
</dbReference>
<comment type="subcellular location">
    <subcellularLocation>
        <location evidence="1">Membrane</location>
        <topology evidence="1">Multi-pass membrane protein</topology>
    </subcellularLocation>
</comment>
<evidence type="ECO:0000313" key="7">
    <source>
        <dbReference type="Proteomes" id="UP000546213"/>
    </source>
</evidence>
<reference evidence="6 7" key="1">
    <citation type="submission" date="2020-05" db="EMBL/GenBank/DDBJ databases">
        <title>Identification and distribution of gene clusters putatively required for synthesis of sphingolipid metabolism inhibitors in phylogenetically diverse species of the filamentous fungus Fusarium.</title>
        <authorList>
            <person name="Kim H.-S."/>
            <person name="Busman M."/>
            <person name="Brown D.W."/>
            <person name="Divon H."/>
            <person name="Uhlig S."/>
            <person name="Proctor R.H."/>
        </authorList>
    </citation>
    <scope>NUCLEOTIDE SEQUENCE [LARGE SCALE GENOMIC DNA]</scope>
    <source>
        <strain evidence="6 7">NRRL 36939</strain>
    </source>
</reference>
<dbReference type="OrthoDB" id="5428055at2759"/>
<proteinExistence type="predicted"/>